<dbReference type="PATRIC" id="fig|1036673.3.peg.6274"/>
<dbReference type="CDD" id="cd03801">
    <property type="entry name" value="GT4_PimA-like"/>
    <property type="match status" value="1"/>
</dbReference>
<dbReference type="Pfam" id="PF13439">
    <property type="entry name" value="Glyco_transf_4"/>
    <property type="match status" value="1"/>
</dbReference>
<dbReference type="GO" id="GO:0009103">
    <property type="term" value="P:lipopolysaccharide biosynthetic process"/>
    <property type="evidence" value="ECO:0007669"/>
    <property type="project" value="TreeGrafter"/>
</dbReference>
<organism evidence="5 6">
    <name type="scientific">Paenibacillus mucilaginosus (strain KNP414)</name>
    <dbReference type="NCBI Taxonomy" id="1036673"/>
    <lineage>
        <taxon>Bacteria</taxon>
        <taxon>Bacillati</taxon>
        <taxon>Bacillota</taxon>
        <taxon>Bacilli</taxon>
        <taxon>Bacillales</taxon>
        <taxon>Paenibacillaceae</taxon>
        <taxon>Paenibacillus</taxon>
    </lineage>
</organism>
<evidence type="ECO:0000313" key="6">
    <source>
        <dbReference type="Proteomes" id="UP000006620"/>
    </source>
</evidence>
<dbReference type="EMBL" id="CP002869">
    <property type="protein sequence ID" value="AEI45245.1"/>
    <property type="molecule type" value="Genomic_DNA"/>
</dbReference>
<keyword evidence="2" id="KW-1133">Transmembrane helix</keyword>
<dbReference type="PANTHER" id="PTHR46401:SF2">
    <property type="entry name" value="GLYCOSYLTRANSFERASE WBBK-RELATED"/>
    <property type="match status" value="1"/>
</dbReference>
<dbReference type="InterPro" id="IPR001296">
    <property type="entry name" value="Glyco_trans_1"/>
</dbReference>
<reference evidence="6" key="1">
    <citation type="submission" date="2011-06" db="EMBL/GenBank/DDBJ databases">
        <title>Complete genome sequence of Paenibacillus mucilaginosus KNP414.</title>
        <authorList>
            <person name="Wang J."/>
            <person name="Hu S."/>
            <person name="Hu X."/>
            <person name="Zhang B."/>
            <person name="Dong D."/>
            <person name="Zhang S."/>
            <person name="Zhao K."/>
            <person name="Wu D."/>
        </authorList>
    </citation>
    <scope>NUCLEOTIDE SEQUENCE [LARGE SCALE GENOMIC DNA]</scope>
    <source>
        <strain evidence="6">KNP414</strain>
    </source>
</reference>
<feature type="transmembrane region" description="Helical" evidence="2">
    <location>
        <begin position="68"/>
        <end position="89"/>
    </location>
</feature>
<dbReference type="PANTHER" id="PTHR46401">
    <property type="entry name" value="GLYCOSYLTRANSFERASE WBBK-RELATED"/>
    <property type="match status" value="1"/>
</dbReference>
<dbReference type="RefSeq" id="WP_013920389.1">
    <property type="nucleotide sequence ID" value="NC_015690.1"/>
</dbReference>
<gene>
    <name evidence="5" type="ordered locus">KNP414_06726</name>
</gene>
<accession>F8FCC6</accession>
<evidence type="ECO:0000259" key="4">
    <source>
        <dbReference type="Pfam" id="PF13439"/>
    </source>
</evidence>
<proteinExistence type="predicted"/>
<evidence type="ECO:0000259" key="3">
    <source>
        <dbReference type="Pfam" id="PF00534"/>
    </source>
</evidence>
<dbReference type="KEGG" id="pms:KNP414_06726"/>
<keyword evidence="1 5" id="KW-0808">Transferase</keyword>
<keyword evidence="2" id="KW-0812">Transmembrane</keyword>
<evidence type="ECO:0000256" key="1">
    <source>
        <dbReference type="ARBA" id="ARBA00022679"/>
    </source>
</evidence>
<dbReference type="HOGENOM" id="CLU_009583_6_0_9"/>
<name>F8FCC6_PAEMK</name>
<dbReference type="GO" id="GO:0016757">
    <property type="term" value="F:glycosyltransferase activity"/>
    <property type="evidence" value="ECO:0007669"/>
    <property type="project" value="InterPro"/>
</dbReference>
<dbReference type="Gene3D" id="3.40.50.2000">
    <property type="entry name" value="Glycogen Phosphorylase B"/>
    <property type="match status" value="2"/>
</dbReference>
<dbReference type="InterPro" id="IPR028098">
    <property type="entry name" value="Glyco_trans_4-like_N"/>
</dbReference>
<feature type="domain" description="Glycosyl transferase family 1" evidence="3">
    <location>
        <begin position="157"/>
        <end position="304"/>
    </location>
</feature>
<dbReference type="Proteomes" id="UP000006620">
    <property type="component" value="Chromosome"/>
</dbReference>
<feature type="domain" description="Glycosyltransferase subfamily 4-like N-terminal" evidence="4">
    <location>
        <begin position="74"/>
        <end position="145"/>
    </location>
</feature>
<keyword evidence="2" id="KW-0472">Membrane</keyword>
<dbReference type="SUPFAM" id="SSF53756">
    <property type="entry name" value="UDP-Glycosyltransferase/glycogen phosphorylase"/>
    <property type="match status" value="1"/>
</dbReference>
<dbReference type="AlphaFoldDB" id="F8FCC6"/>
<reference evidence="5 6" key="2">
    <citation type="journal article" date="2013" name="Genome Announc.">
        <title>Genome Sequence of Growth-Improving Paenibacillus mucilaginosus Strain KNP414.</title>
        <authorList>
            <person name="Lu J.J."/>
            <person name="Wang J.F."/>
            <person name="Hu X.F."/>
        </authorList>
    </citation>
    <scope>NUCLEOTIDE SEQUENCE [LARGE SCALE GENOMIC DNA]</scope>
    <source>
        <strain evidence="5 6">KNP414</strain>
    </source>
</reference>
<dbReference type="Pfam" id="PF00534">
    <property type="entry name" value="Glycos_transf_1"/>
    <property type="match status" value="1"/>
</dbReference>
<evidence type="ECO:0000313" key="5">
    <source>
        <dbReference type="EMBL" id="AEI45245.1"/>
    </source>
</evidence>
<sequence length="350" mass="40205">MRVWMGPKYNDTNMYNQLLSESLEGIGLEVNDVKRKQFGKLKRGDVLHVHWIHPLYQKNNMLLFMIRSLIMVLVFAFLRLKGVVLIWTIHNLYPHQHKFPALERLTRKTVIALCTKCITASEFIKKQVVKEFGVKPDKIAVIPHGHYQGVYGHQGKNYREIYGIPEDGYVYLFIGAIKPYKGVQQLVESFNRIKSANTYLVVAGKPSKEMEEVLSRYQGQQNIVMDLRFIPDEEVADIISMCDSFVLPFQEITTSGSAILALSFKKPIVIPKTPFVDEYFTPEIASIYDPSKGELLEDAMKKVQKVDPDQVEPVYEHILARLDWKNIAMQLSEIYQNRPAPSISRALDKG</sequence>
<evidence type="ECO:0000256" key="2">
    <source>
        <dbReference type="SAM" id="Phobius"/>
    </source>
</evidence>
<protein>
    <submittedName>
        <fullName evidence="5">Glycosyl transferase, group 1 family protein</fullName>
    </submittedName>
</protein>